<protein>
    <submittedName>
        <fullName evidence="2">Uncharacterized protein</fullName>
    </submittedName>
</protein>
<evidence type="ECO:0000313" key="2">
    <source>
        <dbReference type="EnsemblMetazoa" id="CJA35208.1"/>
    </source>
</evidence>
<dbReference type="Proteomes" id="UP000005237">
    <property type="component" value="Unassembled WGS sequence"/>
</dbReference>
<dbReference type="AlphaFoldDB" id="A0A8R1IMJ7"/>
<proteinExistence type="predicted"/>
<accession>A0A8R1IMJ7</accession>
<reference evidence="3" key="1">
    <citation type="submission" date="2010-08" db="EMBL/GenBank/DDBJ databases">
        <authorList>
            <consortium name="Caenorhabditis japonica Sequencing Consortium"/>
            <person name="Wilson R.K."/>
        </authorList>
    </citation>
    <scope>NUCLEOTIDE SEQUENCE [LARGE SCALE GENOMIC DNA]</scope>
    <source>
        <strain evidence="3">DF5081</strain>
    </source>
</reference>
<name>A0A8R1IMJ7_CAEJA</name>
<feature type="compositionally biased region" description="Basic residues" evidence="1">
    <location>
        <begin position="1"/>
        <end position="18"/>
    </location>
</feature>
<keyword evidence="3" id="KW-1185">Reference proteome</keyword>
<reference evidence="2" key="2">
    <citation type="submission" date="2022-06" db="UniProtKB">
        <authorList>
            <consortium name="EnsemblMetazoa"/>
        </authorList>
    </citation>
    <scope>IDENTIFICATION</scope>
    <source>
        <strain evidence="2">DF5081</strain>
    </source>
</reference>
<evidence type="ECO:0000256" key="1">
    <source>
        <dbReference type="SAM" id="MobiDB-lite"/>
    </source>
</evidence>
<dbReference type="EnsemblMetazoa" id="CJA35208.1">
    <property type="protein sequence ID" value="CJA35208.1"/>
    <property type="gene ID" value="WBGene00211055"/>
</dbReference>
<evidence type="ECO:0000313" key="3">
    <source>
        <dbReference type="Proteomes" id="UP000005237"/>
    </source>
</evidence>
<organism evidence="2 3">
    <name type="scientific">Caenorhabditis japonica</name>
    <dbReference type="NCBI Taxonomy" id="281687"/>
    <lineage>
        <taxon>Eukaryota</taxon>
        <taxon>Metazoa</taxon>
        <taxon>Ecdysozoa</taxon>
        <taxon>Nematoda</taxon>
        <taxon>Chromadorea</taxon>
        <taxon>Rhabditida</taxon>
        <taxon>Rhabditina</taxon>
        <taxon>Rhabditomorpha</taxon>
        <taxon>Rhabditoidea</taxon>
        <taxon>Rhabditidae</taxon>
        <taxon>Peloderinae</taxon>
        <taxon>Caenorhabditis</taxon>
    </lineage>
</organism>
<sequence length="90" mass="10149">MRKHMSHHHRHPLIHPRSSRNSPSARGAAWCQTASKNEQRRYANGGGAVRKNAEAKVCVRTAAVAAVRWLKAFWWHQRAPHQAPATPTRG</sequence>
<feature type="region of interest" description="Disordered" evidence="1">
    <location>
        <begin position="1"/>
        <end position="33"/>
    </location>
</feature>